<reference evidence="2 3" key="1">
    <citation type="submission" date="2024-01" db="EMBL/GenBank/DDBJ databases">
        <title>The genomes of 5 underutilized Papilionoideae crops provide insights into root nodulation and disease resistanc.</title>
        <authorList>
            <person name="Jiang F."/>
        </authorList>
    </citation>
    <scope>NUCLEOTIDE SEQUENCE [LARGE SCALE GENOMIC DNA]</scope>
    <source>
        <strain evidence="2">DUOXIRENSHENG_FW03</strain>
        <tissue evidence="2">Leaves</tissue>
    </source>
</reference>
<accession>A0AAN9T1R4</accession>
<protein>
    <submittedName>
        <fullName evidence="2">Uncharacterized protein</fullName>
    </submittedName>
</protein>
<dbReference type="AlphaFoldDB" id="A0AAN9T1R4"/>
<evidence type="ECO:0000256" key="1">
    <source>
        <dbReference type="SAM" id="MobiDB-lite"/>
    </source>
</evidence>
<evidence type="ECO:0000313" key="2">
    <source>
        <dbReference type="EMBL" id="KAK7412399.1"/>
    </source>
</evidence>
<feature type="compositionally biased region" description="Basic and acidic residues" evidence="1">
    <location>
        <begin position="24"/>
        <end position="47"/>
    </location>
</feature>
<keyword evidence="3" id="KW-1185">Reference proteome</keyword>
<gene>
    <name evidence="2" type="ORF">VNO78_03858</name>
</gene>
<dbReference type="Proteomes" id="UP001386955">
    <property type="component" value="Unassembled WGS sequence"/>
</dbReference>
<name>A0AAN9T1R4_PSOTE</name>
<proteinExistence type="predicted"/>
<evidence type="ECO:0000313" key="3">
    <source>
        <dbReference type="Proteomes" id="UP001386955"/>
    </source>
</evidence>
<sequence length="78" mass="8817">MSPNTRILPRREDYSESIPQTHDPLQRDPLQRDHGQGPSLYRRDTNASRHGLIAGAVNVEVPRVRRGGSAVGCYDERH</sequence>
<comment type="caution">
    <text evidence="2">The sequence shown here is derived from an EMBL/GenBank/DDBJ whole genome shotgun (WGS) entry which is preliminary data.</text>
</comment>
<organism evidence="2 3">
    <name type="scientific">Psophocarpus tetragonolobus</name>
    <name type="common">Winged bean</name>
    <name type="synonym">Dolichos tetragonolobus</name>
    <dbReference type="NCBI Taxonomy" id="3891"/>
    <lineage>
        <taxon>Eukaryota</taxon>
        <taxon>Viridiplantae</taxon>
        <taxon>Streptophyta</taxon>
        <taxon>Embryophyta</taxon>
        <taxon>Tracheophyta</taxon>
        <taxon>Spermatophyta</taxon>
        <taxon>Magnoliopsida</taxon>
        <taxon>eudicotyledons</taxon>
        <taxon>Gunneridae</taxon>
        <taxon>Pentapetalae</taxon>
        <taxon>rosids</taxon>
        <taxon>fabids</taxon>
        <taxon>Fabales</taxon>
        <taxon>Fabaceae</taxon>
        <taxon>Papilionoideae</taxon>
        <taxon>50 kb inversion clade</taxon>
        <taxon>NPAAA clade</taxon>
        <taxon>indigoferoid/millettioid clade</taxon>
        <taxon>Phaseoleae</taxon>
        <taxon>Psophocarpus</taxon>
    </lineage>
</organism>
<feature type="region of interest" description="Disordered" evidence="1">
    <location>
        <begin position="1"/>
        <end position="49"/>
    </location>
</feature>
<dbReference type="EMBL" id="JAYMYS010000001">
    <property type="protein sequence ID" value="KAK7412399.1"/>
    <property type="molecule type" value="Genomic_DNA"/>
</dbReference>